<dbReference type="InterPro" id="IPR058502">
    <property type="entry name" value="PLL-like_beta-prop"/>
</dbReference>
<evidence type="ECO:0000256" key="1">
    <source>
        <dbReference type="ARBA" id="ARBA00022670"/>
    </source>
</evidence>
<keyword evidence="10" id="KW-1185">Reference proteome</keyword>
<dbReference type="CDD" id="cd22954">
    <property type="entry name" value="PLL_lectin"/>
    <property type="match status" value="1"/>
</dbReference>
<protein>
    <recommendedName>
        <fullName evidence="8">Peptidase metallopeptidase domain-containing protein</fullName>
    </recommendedName>
</protein>
<dbReference type="Gene3D" id="1.10.101.10">
    <property type="entry name" value="PGBD-like superfamily/PGBD"/>
    <property type="match status" value="1"/>
</dbReference>
<feature type="binding site" evidence="7">
    <location>
        <position position="278"/>
    </location>
    <ligand>
        <name>Ca(2+)</name>
        <dbReference type="ChEBI" id="CHEBI:29108"/>
        <label>1</label>
    </ligand>
</feature>
<proteinExistence type="predicted"/>
<dbReference type="SUPFAM" id="SSF47090">
    <property type="entry name" value="PGBD-like"/>
    <property type="match status" value="1"/>
</dbReference>
<dbReference type="GO" id="GO:0008270">
    <property type="term" value="F:zinc ion binding"/>
    <property type="evidence" value="ECO:0007669"/>
    <property type="project" value="InterPro"/>
</dbReference>
<dbReference type="Proteomes" id="UP000829364">
    <property type="component" value="Chromosome 2"/>
</dbReference>
<comment type="cofactor">
    <cofactor evidence="7">
        <name>Zn(2+)</name>
        <dbReference type="ChEBI" id="CHEBI:29105"/>
    </cofactor>
    <text evidence="7">Binds 2 Zn(2+) ions per subunit.</text>
</comment>
<dbReference type="SUPFAM" id="SSF89372">
    <property type="entry name" value="Fucose-specific lectin"/>
    <property type="match status" value="1"/>
</dbReference>
<feature type="binding site" evidence="7">
    <location>
        <position position="308"/>
    </location>
    <ligand>
        <name>Zn(2+)</name>
        <dbReference type="ChEBI" id="CHEBI:29105"/>
        <label>2</label>
        <note>catalytic</note>
    </ligand>
</feature>
<evidence type="ECO:0000259" key="8">
    <source>
        <dbReference type="SMART" id="SM00235"/>
    </source>
</evidence>
<dbReference type="Gene3D" id="2.120.10.70">
    <property type="entry name" value="Fucose-specific lectin"/>
    <property type="match status" value="3"/>
</dbReference>
<gene>
    <name evidence="9" type="ORF">JDV02_002177</name>
</gene>
<organism evidence="9 10">
    <name type="scientific">Purpureocillium takamizusanense</name>
    <dbReference type="NCBI Taxonomy" id="2060973"/>
    <lineage>
        <taxon>Eukaryota</taxon>
        <taxon>Fungi</taxon>
        <taxon>Dikarya</taxon>
        <taxon>Ascomycota</taxon>
        <taxon>Pezizomycotina</taxon>
        <taxon>Sordariomycetes</taxon>
        <taxon>Hypocreomycetidae</taxon>
        <taxon>Hypocreales</taxon>
        <taxon>Ophiocordycipitaceae</taxon>
        <taxon>Purpureocillium</taxon>
    </lineage>
</organism>
<dbReference type="GeneID" id="72064138"/>
<dbReference type="Pfam" id="PF26607">
    <property type="entry name" value="DUF8189"/>
    <property type="match status" value="1"/>
</dbReference>
<dbReference type="PANTHER" id="PTHR10201">
    <property type="entry name" value="MATRIX METALLOPROTEINASE"/>
    <property type="match status" value="1"/>
</dbReference>
<feature type="binding site" evidence="7">
    <location>
        <position position="276"/>
    </location>
    <ligand>
        <name>Ca(2+)</name>
        <dbReference type="ChEBI" id="CHEBI:29108"/>
        <label>1</label>
    </ligand>
</feature>
<dbReference type="KEGG" id="ptkz:JDV02_002177"/>
<evidence type="ECO:0000256" key="4">
    <source>
        <dbReference type="ARBA" id="ARBA00022833"/>
    </source>
</evidence>
<dbReference type="GO" id="GO:0004222">
    <property type="term" value="F:metalloendopeptidase activity"/>
    <property type="evidence" value="ECO:0007669"/>
    <property type="project" value="InterPro"/>
</dbReference>
<dbReference type="Pfam" id="PF01471">
    <property type="entry name" value="PG_binding_1"/>
    <property type="match status" value="1"/>
</dbReference>
<sequence length="669" mass="70400">MEKGSANGASAQNGTSAVTAGTGIAFPHPKDATKVPVSRAKIQATPTFCAGDKVDVTEVNNYLQHYGYMPSSSSSSSTATASAAAAAAEDAAAAAAAAAAAEKEVVPAAEDAAAAAAAAEKEVVAAAAGEDTATALRAFQEFFKLKVDGVFGPETRQAMSEERCGFPDLTQSVDFTVLGPWKDRNIRYAFGAQSSQLGAEACKAAIRRALKTWADAGAGLTFSEVAGDQSPEVFVEFRPANDPDHSMVGGVLAHADFPPGYSVIVKGLPLPVHYDDQEHKWVDGAVAGAFDIETVGLHEFGHILGLAHSGVAGAVMYPSVSPNLTKRSLTEDDRLAIRNLYPAWRFLGGLYYGIPAVVSWAPGRTDVFVRGTNNAVYHKWQTGGGGSAWNPSETEYENLGGTVYGDVTAVSWGPNRIDLFALGTDNACWHKWWDGSAWGGWESLGGGIIGDICAVSWGANRLDLFVRGMNNSVYHKAWNGSAWMPSVTGWTNLGGVIVGSPKAVCWGPNRIDVLVRGTNNGVYQKTWNGNAWLPSVLGWQNLGGTVMDDVTPVSGAPNHLDLFVRGTNNAVYQKSWNGSAWVPSEGGWTSLGGVVMSRPSAAAWGGSRITLAAQGTNNSVYVKEFNGTAWNDWNSIGGVVTDAPVVHPRGGERAAVFARGTNASLYAYD</sequence>
<feature type="binding site" evidence="7">
    <location>
        <position position="298"/>
    </location>
    <ligand>
        <name>Zn(2+)</name>
        <dbReference type="ChEBI" id="CHEBI:29105"/>
        <label>2</label>
        <note>catalytic</note>
    </ligand>
</feature>
<feature type="binding site" evidence="7">
    <location>
        <position position="244"/>
    </location>
    <ligand>
        <name>Zn(2+)</name>
        <dbReference type="ChEBI" id="CHEBI:29105"/>
        <label>1</label>
    </ligand>
</feature>
<comment type="cofactor">
    <cofactor evidence="7">
        <name>Ca(2+)</name>
        <dbReference type="ChEBI" id="CHEBI:29108"/>
    </cofactor>
    <text evidence="7">Can bind about 5 Ca(2+) ions per subunit.</text>
</comment>
<keyword evidence="5" id="KW-0482">Metalloprotease</keyword>
<accession>A0A9Q8V8J7</accession>
<reference evidence="9" key="1">
    <citation type="submission" date="2021-11" db="EMBL/GenBank/DDBJ databases">
        <title>Purpureocillium_takamizusanense_genome.</title>
        <authorList>
            <person name="Nguyen N.-H."/>
        </authorList>
    </citation>
    <scope>NUCLEOTIDE SEQUENCE</scope>
    <source>
        <strain evidence="9">PT3</strain>
    </source>
</reference>
<feature type="active site" evidence="6">
    <location>
        <position position="299"/>
    </location>
</feature>
<feature type="binding site" evidence="7">
    <location>
        <position position="278"/>
    </location>
    <ligand>
        <name>Ca(2+)</name>
        <dbReference type="ChEBI" id="CHEBI:29108"/>
        <label>3</label>
    </ligand>
</feature>
<keyword evidence="3" id="KW-0378">Hydrolase</keyword>
<dbReference type="RefSeq" id="XP_047839147.1">
    <property type="nucleotide sequence ID" value="XM_047983177.1"/>
</dbReference>
<dbReference type="EMBL" id="CP086355">
    <property type="protein sequence ID" value="UNI15666.1"/>
    <property type="molecule type" value="Genomic_DNA"/>
</dbReference>
<keyword evidence="7" id="KW-0106">Calcium</keyword>
<dbReference type="InterPro" id="IPR036365">
    <property type="entry name" value="PGBD-like_sf"/>
</dbReference>
<feature type="domain" description="Peptidase metallopeptidase" evidence="8">
    <location>
        <begin position="177"/>
        <end position="343"/>
    </location>
</feature>
<keyword evidence="1" id="KW-0645">Protease</keyword>
<evidence type="ECO:0000256" key="5">
    <source>
        <dbReference type="ARBA" id="ARBA00023049"/>
    </source>
</evidence>
<name>A0A9Q8V8J7_9HYPO</name>
<dbReference type="PRINTS" id="PR00138">
    <property type="entry name" value="MATRIXIN"/>
</dbReference>
<evidence type="ECO:0000256" key="3">
    <source>
        <dbReference type="ARBA" id="ARBA00022801"/>
    </source>
</evidence>
<dbReference type="InterPro" id="IPR021190">
    <property type="entry name" value="Pept_M10A"/>
</dbReference>
<feature type="binding site" evidence="7">
    <location>
        <position position="254"/>
    </location>
    <ligand>
        <name>Zn(2+)</name>
        <dbReference type="ChEBI" id="CHEBI:29105"/>
        <label>1</label>
    </ligand>
</feature>
<feature type="binding site" evidence="7">
    <location>
        <position position="302"/>
    </location>
    <ligand>
        <name>Zn(2+)</name>
        <dbReference type="ChEBI" id="CHEBI:29105"/>
        <label>2</label>
        <note>catalytic</note>
    </ligand>
</feature>
<dbReference type="Gene3D" id="3.40.390.10">
    <property type="entry name" value="Collagenase (Catalytic Domain)"/>
    <property type="match status" value="1"/>
</dbReference>
<evidence type="ECO:0000313" key="9">
    <source>
        <dbReference type="EMBL" id="UNI15666.1"/>
    </source>
</evidence>
<evidence type="ECO:0000256" key="7">
    <source>
        <dbReference type="PIRSR" id="PIRSR621190-2"/>
    </source>
</evidence>
<dbReference type="InterPro" id="IPR036366">
    <property type="entry name" value="PGBDSf"/>
</dbReference>
<dbReference type="InterPro" id="IPR006026">
    <property type="entry name" value="Peptidase_Metallo"/>
</dbReference>
<dbReference type="PANTHER" id="PTHR10201:SF323">
    <property type="entry name" value="MATRIX METALLOPROTEINASE-21"/>
    <property type="match status" value="1"/>
</dbReference>
<keyword evidence="4 7" id="KW-0862">Zinc</keyword>
<feature type="binding site" description="in inhibited form" evidence="7">
    <location>
        <position position="164"/>
    </location>
    <ligand>
        <name>Zn(2+)</name>
        <dbReference type="ChEBI" id="CHEBI:29105"/>
        <label>2</label>
        <note>catalytic</note>
    </ligand>
</feature>
<dbReference type="GO" id="GO:0006508">
    <property type="term" value="P:proteolysis"/>
    <property type="evidence" value="ECO:0007669"/>
    <property type="project" value="UniProtKB-KW"/>
</dbReference>
<evidence type="ECO:0000313" key="10">
    <source>
        <dbReference type="Proteomes" id="UP000829364"/>
    </source>
</evidence>
<evidence type="ECO:0000256" key="2">
    <source>
        <dbReference type="ARBA" id="ARBA00022723"/>
    </source>
</evidence>
<feature type="binding site" evidence="7">
    <location>
        <position position="273"/>
    </location>
    <ligand>
        <name>Zn(2+)</name>
        <dbReference type="ChEBI" id="CHEBI:29105"/>
        <label>1</label>
    </ligand>
</feature>
<feature type="binding site" evidence="7">
    <location>
        <position position="316"/>
    </location>
    <ligand>
        <name>Zn(2+)</name>
        <dbReference type="ChEBI" id="CHEBI:29105"/>
        <label>2</label>
        <note>catalytic</note>
    </ligand>
</feature>
<dbReference type="InterPro" id="IPR002477">
    <property type="entry name" value="Peptidoglycan-bd-like"/>
</dbReference>
<dbReference type="InterPro" id="IPR024079">
    <property type="entry name" value="MetalloPept_cat_dom_sf"/>
</dbReference>
<dbReference type="AlphaFoldDB" id="A0A9Q8V8J7"/>
<evidence type="ECO:0000256" key="6">
    <source>
        <dbReference type="PIRSR" id="PIRSR621190-1"/>
    </source>
</evidence>
<dbReference type="OrthoDB" id="406838at2759"/>
<keyword evidence="2 7" id="KW-0479">Metal-binding</keyword>
<dbReference type="SUPFAM" id="SSF55486">
    <property type="entry name" value="Metalloproteases ('zincins'), catalytic domain"/>
    <property type="match status" value="1"/>
</dbReference>
<dbReference type="SMART" id="SM00235">
    <property type="entry name" value="ZnMc"/>
    <property type="match status" value="1"/>
</dbReference>
<dbReference type="GO" id="GO:0031012">
    <property type="term" value="C:extracellular matrix"/>
    <property type="evidence" value="ECO:0007669"/>
    <property type="project" value="InterPro"/>
</dbReference>
<feature type="binding site" evidence="7">
    <location>
        <position position="275"/>
    </location>
    <ligand>
        <name>Ca(2+)</name>
        <dbReference type="ChEBI" id="CHEBI:29108"/>
        <label>3</label>
    </ligand>
</feature>